<sequence length="215" mass="24728">MRRSMMYLYAIVFFIGVVLTLLWGYKVANQTMPYVDQWTRDVVERLDNTAIYTAFRWITELGSSSFTIPFVLVMAFVFWWIYRSIIPALIYSLGTLSTHYFNIAIKHLVERERPSVLVAANAEGHSFPSGHAMISMVCYGLVAYFLSNRLKQKTKKWLIQVFFAGLILLIGISRYIINVHYLTDVLAGFFIGFLCLVGLVYLYQLTSRQSSPSRG</sequence>
<evidence type="ECO:0000256" key="1">
    <source>
        <dbReference type="SAM" id="Phobius"/>
    </source>
</evidence>
<keyword evidence="1" id="KW-0812">Transmembrane</keyword>
<dbReference type="SMART" id="SM00014">
    <property type="entry name" value="acidPPc"/>
    <property type="match status" value="1"/>
</dbReference>
<feature type="domain" description="Phosphatidic acid phosphatase type 2/haloperoxidase" evidence="2">
    <location>
        <begin position="88"/>
        <end position="200"/>
    </location>
</feature>
<dbReference type="PANTHER" id="PTHR14969:SF13">
    <property type="entry name" value="AT30094P"/>
    <property type="match status" value="1"/>
</dbReference>
<evidence type="ECO:0000259" key="2">
    <source>
        <dbReference type="SMART" id="SM00014"/>
    </source>
</evidence>
<dbReference type="STRING" id="302167.GCA_900166595_01496"/>
<name>A0A2K9J3W2_9BACI</name>
<feature type="transmembrane region" description="Helical" evidence="1">
    <location>
        <begin position="183"/>
        <end position="203"/>
    </location>
</feature>
<feature type="transmembrane region" description="Helical" evidence="1">
    <location>
        <begin position="61"/>
        <end position="82"/>
    </location>
</feature>
<gene>
    <name evidence="3" type="ORF">A21D_02687</name>
</gene>
<reference evidence="4" key="1">
    <citation type="submission" date="2016-11" db="EMBL/GenBank/DDBJ databases">
        <title>Complete genome sequence of Virgibacillus pantothenticus 21D, a halophilic bacterium isolated from the deep hypersaline anoxic basin Discovery in the Mediterranean Sea.</title>
        <authorList>
            <person name="Zeaiter Z."/>
            <person name="Booth J.M."/>
            <person name="Prosdocimi E.M."/>
            <person name="Mapelli F."/>
            <person name="Fusi M."/>
            <person name="Daffonchio D."/>
            <person name="Borin S."/>
            <person name="Crotti E."/>
        </authorList>
    </citation>
    <scope>NUCLEOTIDE SEQUENCE [LARGE SCALE GENOMIC DNA]</scope>
    <source>
        <strain evidence="4">21D</strain>
    </source>
</reference>
<dbReference type="PANTHER" id="PTHR14969">
    <property type="entry name" value="SPHINGOSINE-1-PHOSPHATE PHOSPHOHYDROLASE"/>
    <property type="match status" value="1"/>
</dbReference>
<keyword evidence="1" id="KW-1133">Transmembrane helix</keyword>
<dbReference type="Gene3D" id="1.20.144.10">
    <property type="entry name" value="Phosphatidic acid phosphatase type 2/haloperoxidase"/>
    <property type="match status" value="2"/>
</dbReference>
<dbReference type="SUPFAM" id="SSF48317">
    <property type="entry name" value="Acid phosphatase/Vanadium-dependent haloperoxidase"/>
    <property type="match status" value="1"/>
</dbReference>
<feature type="transmembrane region" description="Helical" evidence="1">
    <location>
        <begin position="158"/>
        <end position="177"/>
    </location>
</feature>
<protein>
    <submittedName>
        <fullName evidence="3">PAP2 superfamily protein</fullName>
    </submittedName>
</protein>
<dbReference type="InterPro" id="IPR000326">
    <property type="entry name" value="PAP2/HPO"/>
</dbReference>
<feature type="transmembrane region" description="Helical" evidence="1">
    <location>
        <begin position="7"/>
        <end position="25"/>
    </location>
</feature>
<dbReference type="RefSeq" id="WP_237342716.1">
    <property type="nucleotide sequence ID" value="NZ_CP018622.1"/>
</dbReference>
<proteinExistence type="predicted"/>
<keyword evidence="1" id="KW-0472">Membrane</keyword>
<accession>A0A2K9J3W2</accession>
<organism evidence="3 4">
    <name type="scientific">Virgibacillus dokdonensis</name>
    <dbReference type="NCBI Taxonomy" id="302167"/>
    <lineage>
        <taxon>Bacteria</taxon>
        <taxon>Bacillati</taxon>
        <taxon>Bacillota</taxon>
        <taxon>Bacilli</taxon>
        <taxon>Bacillales</taxon>
        <taxon>Bacillaceae</taxon>
        <taxon>Virgibacillus</taxon>
    </lineage>
</organism>
<evidence type="ECO:0000313" key="4">
    <source>
        <dbReference type="Proteomes" id="UP000234237"/>
    </source>
</evidence>
<dbReference type="Pfam" id="PF01569">
    <property type="entry name" value="PAP2"/>
    <property type="match status" value="1"/>
</dbReference>
<dbReference type="EMBL" id="CP018622">
    <property type="protein sequence ID" value="AUJ25733.1"/>
    <property type="molecule type" value="Genomic_DNA"/>
</dbReference>
<evidence type="ECO:0000313" key="3">
    <source>
        <dbReference type="EMBL" id="AUJ25733.1"/>
    </source>
</evidence>
<dbReference type="Proteomes" id="UP000234237">
    <property type="component" value="Chromosome"/>
</dbReference>
<dbReference type="KEGG" id="vpn:A21D_02687"/>
<dbReference type="CDD" id="cd03392">
    <property type="entry name" value="PAP2_like_2"/>
    <property type="match status" value="1"/>
</dbReference>
<feature type="transmembrane region" description="Helical" evidence="1">
    <location>
        <begin position="129"/>
        <end position="146"/>
    </location>
</feature>
<dbReference type="InterPro" id="IPR036938">
    <property type="entry name" value="PAP2/HPO_sf"/>
</dbReference>
<dbReference type="AlphaFoldDB" id="A0A2K9J3W2"/>